<evidence type="ECO:0000313" key="13">
    <source>
        <dbReference type="Proteomes" id="UP000178606"/>
    </source>
</evidence>
<dbReference type="SUPFAM" id="SSF52540">
    <property type="entry name" value="P-loop containing nucleoside triphosphate hydrolases"/>
    <property type="match status" value="1"/>
</dbReference>
<keyword evidence="9 10" id="KW-0131">Cell cycle</keyword>
<dbReference type="PANTHER" id="PTHR24220:SF470">
    <property type="entry name" value="CELL DIVISION ATP-BINDING PROTEIN FTSE"/>
    <property type="match status" value="1"/>
</dbReference>
<evidence type="ECO:0000256" key="9">
    <source>
        <dbReference type="ARBA" id="ARBA00023306"/>
    </source>
</evidence>
<reference evidence="12 13" key="1">
    <citation type="journal article" date="2016" name="Nat. Commun.">
        <title>Thousands of microbial genomes shed light on interconnected biogeochemical processes in an aquifer system.</title>
        <authorList>
            <person name="Anantharaman K."/>
            <person name="Brown C.T."/>
            <person name="Hug L.A."/>
            <person name="Sharon I."/>
            <person name="Castelle C.J."/>
            <person name="Probst A.J."/>
            <person name="Thomas B.C."/>
            <person name="Singh A."/>
            <person name="Wilkins M.J."/>
            <person name="Karaoz U."/>
            <person name="Brodie E.L."/>
            <person name="Williams K.H."/>
            <person name="Hubbard S.S."/>
            <person name="Banfield J.F."/>
        </authorList>
    </citation>
    <scope>NUCLEOTIDE SEQUENCE [LARGE SCALE GENOMIC DNA]</scope>
    <source>
        <strain evidence="13">RIFCSPLOWO2_12_FULL_64_10</strain>
    </source>
</reference>
<dbReference type="GO" id="GO:0051301">
    <property type="term" value="P:cell division"/>
    <property type="evidence" value="ECO:0007669"/>
    <property type="project" value="UniProtKB-UniRule"/>
</dbReference>
<comment type="similarity">
    <text evidence="1 10">Belongs to the ABC transporter superfamily.</text>
</comment>
<keyword evidence="6 10" id="KW-0547">Nucleotide-binding</keyword>
<dbReference type="GO" id="GO:0005886">
    <property type="term" value="C:plasma membrane"/>
    <property type="evidence" value="ECO:0007669"/>
    <property type="project" value="UniProtKB-SubCell"/>
</dbReference>
<dbReference type="NCBIfam" id="TIGR02673">
    <property type="entry name" value="FtsE"/>
    <property type="match status" value="1"/>
</dbReference>
<dbReference type="CDD" id="cd03255">
    <property type="entry name" value="ABC_MJ0796_LolCDE_FtsE"/>
    <property type="match status" value="1"/>
</dbReference>
<dbReference type="AlphaFoldDB" id="A0A1F6D7A9"/>
<dbReference type="EMBL" id="MFKF01000010">
    <property type="protein sequence ID" value="OGG57210.1"/>
    <property type="molecule type" value="Genomic_DNA"/>
</dbReference>
<dbReference type="SMART" id="SM00382">
    <property type="entry name" value="AAA"/>
    <property type="match status" value="1"/>
</dbReference>
<accession>A0A1F6D7A9</accession>
<evidence type="ECO:0000256" key="1">
    <source>
        <dbReference type="ARBA" id="ARBA00005417"/>
    </source>
</evidence>
<name>A0A1F6D7A9_HANXR</name>
<dbReference type="PROSITE" id="PS50893">
    <property type="entry name" value="ABC_TRANSPORTER_2"/>
    <property type="match status" value="1"/>
</dbReference>
<dbReference type="InterPro" id="IPR005286">
    <property type="entry name" value="Cell_div_FtsE"/>
</dbReference>
<evidence type="ECO:0000256" key="10">
    <source>
        <dbReference type="RuleBase" id="RU365094"/>
    </source>
</evidence>
<evidence type="ECO:0000256" key="5">
    <source>
        <dbReference type="ARBA" id="ARBA00022618"/>
    </source>
</evidence>
<dbReference type="InterPro" id="IPR003593">
    <property type="entry name" value="AAA+_ATPase"/>
</dbReference>
<dbReference type="InterPro" id="IPR027417">
    <property type="entry name" value="P-loop_NTPase"/>
</dbReference>
<keyword evidence="8 10" id="KW-0472">Membrane</keyword>
<dbReference type="Proteomes" id="UP000178606">
    <property type="component" value="Unassembled WGS sequence"/>
</dbReference>
<dbReference type="FunFam" id="3.40.50.300:FF:000056">
    <property type="entry name" value="Cell division ATP-binding protein FtsE"/>
    <property type="match status" value="1"/>
</dbReference>
<evidence type="ECO:0000256" key="7">
    <source>
        <dbReference type="ARBA" id="ARBA00022840"/>
    </source>
</evidence>
<dbReference type="PROSITE" id="PS00211">
    <property type="entry name" value="ABC_TRANSPORTER_1"/>
    <property type="match status" value="1"/>
</dbReference>
<dbReference type="PANTHER" id="PTHR24220">
    <property type="entry name" value="IMPORT ATP-BINDING PROTEIN"/>
    <property type="match status" value="1"/>
</dbReference>
<evidence type="ECO:0000256" key="4">
    <source>
        <dbReference type="ARBA" id="ARBA00022475"/>
    </source>
</evidence>
<keyword evidence="3" id="KW-0813">Transport</keyword>
<evidence type="ECO:0000256" key="6">
    <source>
        <dbReference type="ARBA" id="ARBA00022741"/>
    </source>
</evidence>
<dbReference type="GO" id="GO:0016887">
    <property type="term" value="F:ATP hydrolysis activity"/>
    <property type="evidence" value="ECO:0007669"/>
    <property type="project" value="InterPro"/>
</dbReference>
<comment type="subunit">
    <text evidence="10">Homodimer. Forms a membrane-associated complex with FtsX.</text>
</comment>
<evidence type="ECO:0000256" key="2">
    <source>
        <dbReference type="ARBA" id="ARBA00020019"/>
    </source>
</evidence>
<dbReference type="GO" id="GO:0022857">
    <property type="term" value="F:transmembrane transporter activity"/>
    <property type="evidence" value="ECO:0007669"/>
    <property type="project" value="TreeGrafter"/>
</dbReference>
<dbReference type="InterPro" id="IPR015854">
    <property type="entry name" value="ABC_transpr_LolD-like"/>
</dbReference>
<sequence>MIELQNVWVEKGGSAILEGVSMAVGKGEFVYLIGPSGAGKSTLLRLIYFDERPTRGRVVVEGRDSDVIRDRDIPLIRRKIGIIFQDFKLLRDRTVLDNVAFALEVTGAPRPAIHRRALAALAAVGMTQKRNEAPDHLSGGERQRAAIARALVNEPVLLLADEPTGNLDARATENVTEILRDIHRQGTAVIVATHDADLAQRYPQRAVMLEAGRIKK</sequence>
<protein>
    <recommendedName>
        <fullName evidence="2 10">Cell division ATP-binding protein FtsE</fullName>
    </recommendedName>
</protein>
<dbReference type="InterPro" id="IPR003439">
    <property type="entry name" value="ABC_transporter-like_ATP-bd"/>
</dbReference>
<evidence type="ECO:0000256" key="3">
    <source>
        <dbReference type="ARBA" id="ARBA00022448"/>
    </source>
</evidence>
<evidence type="ECO:0000259" key="11">
    <source>
        <dbReference type="PROSITE" id="PS50893"/>
    </source>
</evidence>
<comment type="subcellular location">
    <subcellularLocation>
        <location evidence="10">Cell membrane</location>
        <topology evidence="10">Peripheral membrane protein</topology>
        <orientation evidence="10">Cytoplasmic side</orientation>
    </subcellularLocation>
</comment>
<evidence type="ECO:0000313" key="12">
    <source>
        <dbReference type="EMBL" id="OGG57210.1"/>
    </source>
</evidence>
<proteinExistence type="inferred from homology"/>
<keyword evidence="4 10" id="KW-1003">Cell membrane</keyword>
<comment type="function">
    <text evidence="10">Part of the ABC transporter FtsEX involved in cellular division.</text>
</comment>
<keyword evidence="5 10" id="KW-0132">Cell division</keyword>
<dbReference type="GO" id="GO:0005524">
    <property type="term" value="F:ATP binding"/>
    <property type="evidence" value="ECO:0007669"/>
    <property type="project" value="UniProtKB-UniRule"/>
</dbReference>
<dbReference type="InterPro" id="IPR017871">
    <property type="entry name" value="ABC_transporter-like_CS"/>
</dbReference>
<keyword evidence="7 10" id="KW-0067">ATP-binding</keyword>
<dbReference type="Gene3D" id="3.40.50.300">
    <property type="entry name" value="P-loop containing nucleotide triphosphate hydrolases"/>
    <property type="match status" value="1"/>
</dbReference>
<dbReference type="InterPro" id="IPR017911">
    <property type="entry name" value="MacB-like_ATP-bd"/>
</dbReference>
<organism evidence="12 13">
    <name type="scientific">Handelsmanbacteria sp. (strain RIFCSPLOWO2_12_FULL_64_10)</name>
    <dbReference type="NCBI Taxonomy" id="1817868"/>
    <lineage>
        <taxon>Bacteria</taxon>
        <taxon>Candidatus Handelsmaniibacteriota</taxon>
    </lineage>
</organism>
<feature type="domain" description="ABC transporter" evidence="11">
    <location>
        <begin position="2"/>
        <end position="216"/>
    </location>
</feature>
<evidence type="ECO:0000256" key="8">
    <source>
        <dbReference type="ARBA" id="ARBA00023136"/>
    </source>
</evidence>
<comment type="caution">
    <text evidence="12">The sequence shown here is derived from an EMBL/GenBank/DDBJ whole genome shotgun (WGS) entry which is preliminary data.</text>
</comment>
<dbReference type="Pfam" id="PF00005">
    <property type="entry name" value="ABC_tran"/>
    <property type="match status" value="1"/>
</dbReference>
<gene>
    <name evidence="10" type="primary">ftsE</name>
    <name evidence="12" type="ORF">A3F84_17295</name>
</gene>